<dbReference type="Gene3D" id="3.20.20.380">
    <property type="entry name" value="Copper homeostasis (CutC) domain"/>
    <property type="match status" value="1"/>
</dbReference>
<comment type="caution">
    <text evidence="2">Once thought to be involved in copper homeostasis, experiments in E.coli have shown this is not the case.</text>
</comment>
<gene>
    <name evidence="2" type="primary">cutC</name>
    <name evidence="4" type="ORF">HIR71_12240</name>
</gene>
<feature type="region of interest" description="Disordered" evidence="3">
    <location>
        <begin position="200"/>
        <end position="223"/>
    </location>
</feature>
<comment type="similarity">
    <text evidence="1 2">Belongs to the CutC family.</text>
</comment>
<dbReference type="GO" id="GO:0005737">
    <property type="term" value="C:cytoplasm"/>
    <property type="evidence" value="ECO:0007669"/>
    <property type="project" value="UniProtKB-SubCell"/>
</dbReference>
<evidence type="ECO:0000256" key="1">
    <source>
        <dbReference type="ARBA" id="ARBA00007768"/>
    </source>
</evidence>
<dbReference type="EMBL" id="JABCJJ010000020">
    <property type="protein sequence ID" value="NMR20978.1"/>
    <property type="molecule type" value="Genomic_DNA"/>
</dbReference>
<dbReference type="HAMAP" id="MF_00795">
    <property type="entry name" value="CutC"/>
    <property type="match status" value="1"/>
</dbReference>
<name>A0A7Y0LZE2_CELFI</name>
<evidence type="ECO:0000313" key="4">
    <source>
        <dbReference type="EMBL" id="NMR20978.1"/>
    </source>
</evidence>
<keyword evidence="5" id="KW-1185">Reference proteome</keyword>
<dbReference type="InterPro" id="IPR036822">
    <property type="entry name" value="CutC-like_dom_sf"/>
</dbReference>
<dbReference type="Proteomes" id="UP000562124">
    <property type="component" value="Unassembled WGS sequence"/>
</dbReference>
<proteinExistence type="inferred from homology"/>
<accession>A0A7Y0LZE2</accession>
<dbReference type="PANTHER" id="PTHR12598:SF0">
    <property type="entry name" value="COPPER HOMEOSTASIS PROTEIN CUTC HOMOLOG"/>
    <property type="match status" value="1"/>
</dbReference>
<dbReference type="InterPro" id="IPR005627">
    <property type="entry name" value="CutC-like"/>
</dbReference>
<organism evidence="4 5">
    <name type="scientific">Cellulomonas fimi</name>
    <dbReference type="NCBI Taxonomy" id="1708"/>
    <lineage>
        <taxon>Bacteria</taxon>
        <taxon>Bacillati</taxon>
        <taxon>Actinomycetota</taxon>
        <taxon>Actinomycetes</taxon>
        <taxon>Micrococcales</taxon>
        <taxon>Cellulomonadaceae</taxon>
        <taxon>Cellulomonas</taxon>
    </lineage>
</organism>
<dbReference type="PANTHER" id="PTHR12598">
    <property type="entry name" value="COPPER HOMEOSTASIS PROTEIN CUTC"/>
    <property type="match status" value="1"/>
</dbReference>
<reference evidence="4 5" key="1">
    <citation type="submission" date="2020-04" db="EMBL/GenBank/DDBJ databases">
        <title>Sequencing and Assembly of C. fimi.</title>
        <authorList>
            <person name="Ramsey A.R."/>
        </authorList>
    </citation>
    <scope>NUCLEOTIDE SEQUENCE [LARGE SCALE GENOMIC DNA]</scope>
    <source>
        <strain evidence="4 5">SB</strain>
    </source>
</reference>
<evidence type="ECO:0000256" key="2">
    <source>
        <dbReference type="HAMAP-Rule" id="MF_00795"/>
    </source>
</evidence>
<sequence length="242" mass="24127">MIAVEIATQSLQGARTAFTAGADRVELGSALGLTGGLTPGGGLLRAVLDVGIPVHVLVRPRPGGFVHDADEADVLLAEVRHAVAAGAAGVVLGALTPDLTLDEPLIARLVEAAAGAEVTFHRAIDVVDDPVAVIRRLDALGVTRVLTSAGAARAVDGLTGLAALVEHAGSVQVMAGGGVRPGDVAALASTGVVGVHLSARAERPDPGPVGPGGGTPAPLETTDADLVRAAVEAARRVEPRER</sequence>
<dbReference type="GO" id="GO:0005507">
    <property type="term" value="F:copper ion binding"/>
    <property type="evidence" value="ECO:0007669"/>
    <property type="project" value="TreeGrafter"/>
</dbReference>
<dbReference type="AlphaFoldDB" id="A0A7Y0LZE2"/>
<dbReference type="SUPFAM" id="SSF110395">
    <property type="entry name" value="CutC-like"/>
    <property type="match status" value="1"/>
</dbReference>
<keyword evidence="2" id="KW-0963">Cytoplasm</keyword>
<evidence type="ECO:0000256" key="3">
    <source>
        <dbReference type="SAM" id="MobiDB-lite"/>
    </source>
</evidence>
<dbReference type="Pfam" id="PF03932">
    <property type="entry name" value="CutC"/>
    <property type="match status" value="1"/>
</dbReference>
<comment type="subcellular location">
    <subcellularLocation>
        <location evidence="2">Cytoplasm</location>
    </subcellularLocation>
</comment>
<comment type="caution">
    <text evidence="4">The sequence shown here is derived from an EMBL/GenBank/DDBJ whole genome shotgun (WGS) entry which is preliminary data.</text>
</comment>
<evidence type="ECO:0000313" key="5">
    <source>
        <dbReference type="Proteomes" id="UP000562124"/>
    </source>
</evidence>
<protein>
    <recommendedName>
        <fullName evidence="2">PF03932 family protein CutC</fullName>
    </recommendedName>
</protein>